<reference evidence="2" key="1">
    <citation type="submission" date="2017-07" db="EMBL/GenBank/DDBJ databases">
        <authorList>
            <person name="Mikheyev A."/>
            <person name="Grau M."/>
        </authorList>
    </citation>
    <scope>NUCLEOTIDE SEQUENCE</scope>
    <source>
        <tissue evidence="2">Venom_gland</tissue>
    </source>
</reference>
<feature type="compositionally biased region" description="Polar residues" evidence="1">
    <location>
        <begin position="47"/>
        <end position="56"/>
    </location>
</feature>
<feature type="region of interest" description="Disordered" evidence="1">
    <location>
        <begin position="45"/>
        <end position="103"/>
    </location>
</feature>
<name>A0A2D4HWL3_MICLE</name>
<accession>A0A2D4HWL3</accession>
<protein>
    <submittedName>
        <fullName evidence="2">Uncharacterized protein</fullName>
    </submittedName>
</protein>
<organism evidence="2">
    <name type="scientific">Micrurus lemniscatus lemniscatus</name>
    <dbReference type="NCBI Taxonomy" id="129467"/>
    <lineage>
        <taxon>Eukaryota</taxon>
        <taxon>Metazoa</taxon>
        <taxon>Chordata</taxon>
        <taxon>Craniata</taxon>
        <taxon>Vertebrata</taxon>
        <taxon>Euteleostomi</taxon>
        <taxon>Lepidosauria</taxon>
        <taxon>Squamata</taxon>
        <taxon>Bifurcata</taxon>
        <taxon>Unidentata</taxon>
        <taxon>Episquamata</taxon>
        <taxon>Toxicofera</taxon>
        <taxon>Serpentes</taxon>
        <taxon>Colubroidea</taxon>
        <taxon>Elapidae</taxon>
        <taxon>Elapinae</taxon>
        <taxon>Micrurus</taxon>
    </lineage>
</organism>
<evidence type="ECO:0000256" key="1">
    <source>
        <dbReference type="SAM" id="MobiDB-lite"/>
    </source>
</evidence>
<reference evidence="2" key="2">
    <citation type="submission" date="2017-11" db="EMBL/GenBank/DDBJ databases">
        <title>Coralsnake Venomics: Analyses of Venom Gland Transcriptomes and Proteomes of Six Brazilian Taxa.</title>
        <authorList>
            <person name="Aird S.D."/>
            <person name="Jorge da Silva N."/>
            <person name="Qiu L."/>
            <person name="Villar-Briones A."/>
            <person name="Aparecida-Saddi V."/>
            <person name="Campos-Telles M.P."/>
            <person name="Grau M."/>
            <person name="Mikheyev A.S."/>
        </authorList>
    </citation>
    <scope>NUCLEOTIDE SEQUENCE</scope>
    <source>
        <tissue evidence="2">Venom_gland</tissue>
    </source>
</reference>
<sequence>MAPEATFTPMSDGIRPVRAQEPEFQVNMQAMLNEAVRQGVSAVLRQTRGSPSEVSASSSRHNRRHRSHYDDDLSLHTESGEYNPAENFHSITSDGGQLLDRNYSDDKRASMRLTKALSLACSNLPSFDLSFLRPKRPQGMA</sequence>
<feature type="compositionally biased region" description="Basic and acidic residues" evidence="1">
    <location>
        <begin position="68"/>
        <end position="79"/>
    </location>
</feature>
<dbReference type="EMBL" id="IACK01070286">
    <property type="protein sequence ID" value="LAA76345.1"/>
    <property type="molecule type" value="Transcribed_RNA"/>
</dbReference>
<dbReference type="AlphaFoldDB" id="A0A2D4HWL3"/>
<evidence type="ECO:0000313" key="2">
    <source>
        <dbReference type="EMBL" id="LAA76345.1"/>
    </source>
</evidence>
<proteinExistence type="predicted"/>